<evidence type="ECO:0000256" key="5">
    <source>
        <dbReference type="ARBA" id="ARBA00022729"/>
    </source>
</evidence>
<keyword evidence="15" id="KW-1185">Reference proteome</keyword>
<reference evidence="16" key="1">
    <citation type="submission" date="2025-08" db="UniProtKB">
        <authorList>
            <consortium name="RefSeq"/>
        </authorList>
    </citation>
    <scope>IDENTIFICATION</scope>
    <source>
        <tissue evidence="16">Leaves</tissue>
    </source>
</reference>
<sequence length="485" mass="54370">MGRSPPFLWNIDEKGKLAPFKGSPPSFSSDMDDQVQSVFKTFNDGVNSTMKWATISSVVFVGVMTIAIVAIVYAIIDCLRKAGTAIPGYTRVATEDAYKATDPHPSSNHDIEKAATSPPLLVENTTIERFLSNMAREKPVRLSPEQLKDFTENYSTFLGSGGFGVVFKGRFPNGVQVAVKVLNGDLNKQVEEQFMAEVSTMGRTYHINLVRLYGFCFDPTIRALVYEYMENGSLDKFLFSNTQDMEWEKLPEIAIGTAKGIAYLHEECQQRITHYDIKPGNVLLDNSLNPKVADFGLAKLCKRGSSDLILTKGRGTPGYAAPELWKPYPVNHKCDVYSFGILLLEIIGRRRHFDDNESESRQWLPRWTWDMLENNELAVMMALFGIEEKNRAKAERMAMVALWCLQYSPDERPLMSTVVKMLEGSIDVVPPPFPFEHMVSPRPTMNLHNGSHGDSVTSSSSSMENTLEKSKSNPLHKTLEIELAT</sequence>
<dbReference type="Gene3D" id="1.10.510.10">
    <property type="entry name" value="Transferase(Phosphotransferase) domain 1"/>
    <property type="match status" value="1"/>
</dbReference>
<keyword evidence="11" id="KW-0325">Glycoprotein</keyword>
<name>A0A2I4DT06_JUGRE</name>
<evidence type="ECO:0000313" key="16">
    <source>
        <dbReference type="RefSeq" id="XP_018810271.2"/>
    </source>
</evidence>
<dbReference type="InterPro" id="IPR000719">
    <property type="entry name" value="Prot_kinase_dom"/>
</dbReference>
<evidence type="ECO:0000256" key="3">
    <source>
        <dbReference type="ARBA" id="ARBA00022679"/>
    </source>
</evidence>
<dbReference type="GO" id="GO:0005524">
    <property type="term" value="F:ATP binding"/>
    <property type="evidence" value="ECO:0007669"/>
    <property type="project" value="UniProtKB-UniRule"/>
</dbReference>
<keyword evidence="8 12" id="KW-0067">ATP-binding</keyword>
<dbReference type="RefSeq" id="XP_018810271.2">
    <property type="nucleotide sequence ID" value="XM_018954726.2"/>
</dbReference>
<dbReference type="SUPFAM" id="SSF56112">
    <property type="entry name" value="Protein kinase-like (PK-like)"/>
    <property type="match status" value="1"/>
</dbReference>
<comment type="subcellular location">
    <subcellularLocation>
        <location evidence="1">Membrane</location>
        <topology evidence="1">Single-pass type I membrane protein</topology>
    </subcellularLocation>
</comment>
<dbReference type="PROSITE" id="PS00107">
    <property type="entry name" value="PROTEIN_KINASE_ATP"/>
    <property type="match status" value="1"/>
</dbReference>
<evidence type="ECO:0000256" key="12">
    <source>
        <dbReference type="RuleBase" id="RU000304"/>
    </source>
</evidence>
<evidence type="ECO:0000256" key="14">
    <source>
        <dbReference type="SAM" id="Phobius"/>
    </source>
</evidence>
<keyword evidence="9 14" id="KW-1133">Transmembrane helix</keyword>
<dbReference type="InterPro" id="IPR011009">
    <property type="entry name" value="Kinase-like_dom_sf"/>
</dbReference>
<dbReference type="PROSITE" id="PS50011">
    <property type="entry name" value="PROTEIN_KINASE_DOM"/>
    <property type="match status" value="1"/>
</dbReference>
<dbReference type="PANTHER" id="PTHR27009">
    <property type="entry name" value="RUST RESISTANCE KINASE LR10-RELATED"/>
    <property type="match status" value="1"/>
</dbReference>
<protein>
    <submittedName>
        <fullName evidence="16">Rust resistance kinase Lr10-like isoform X1</fullName>
    </submittedName>
</protein>
<dbReference type="GeneID" id="108983170"/>
<evidence type="ECO:0000256" key="2">
    <source>
        <dbReference type="ARBA" id="ARBA00022527"/>
    </source>
</evidence>
<comment type="similarity">
    <text evidence="12">Belongs to the protein kinase superfamily.</text>
</comment>
<evidence type="ECO:0000256" key="6">
    <source>
        <dbReference type="ARBA" id="ARBA00022741"/>
    </source>
</evidence>
<evidence type="ECO:0000256" key="7">
    <source>
        <dbReference type="ARBA" id="ARBA00022777"/>
    </source>
</evidence>
<dbReference type="Gramene" id="Jr11_25400_p1">
    <property type="protein sequence ID" value="cds.Jr11_25400_p1"/>
    <property type="gene ID" value="Jr11_25400"/>
</dbReference>
<organism evidence="15 16">
    <name type="scientific">Juglans regia</name>
    <name type="common">English walnut</name>
    <dbReference type="NCBI Taxonomy" id="51240"/>
    <lineage>
        <taxon>Eukaryota</taxon>
        <taxon>Viridiplantae</taxon>
        <taxon>Streptophyta</taxon>
        <taxon>Embryophyta</taxon>
        <taxon>Tracheophyta</taxon>
        <taxon>Spermatophyta</taxon>
        <taxon>Magnoliopsida</taxon>
        <taxon>eudicotyledons</taxon>
        <taxon>Gunneridae</taxon>
        <taxon>Pentapetalae</taxon>
        <taxon>rosids</taxon>
        <taxon>fabids</taxon>
        <taxon>Fagales</taxon>
        <taxon>Juglandaceae</taxon>
        <taxon>Juglans</taxon>
    </lineage>
</organism>
<keyword evidence="4 14" id="KW-0812">Transmembrane</keyword>
<keyword evidence="7" id="KW-0418">Kinase</keyword>
<gene>
    <name evidence="16" type="primary">LOC108983170</name>
</gene>
<dbReference type="InterPro" id="IPR045874">
    <property type="entry name" value="LRK10/LRL21-25-like"/>
</dbReference>
<dbReference type="GO" id="GO:0016020">
    <property type="term" value="C:membrane"/>
    <property type="evidence" value="ECO:0007669"/>
    <property type="project" value="UniProtKB-SubCell"/>
</dbReference>
<keyword evidence="6 12" id="KW-0547">Nucleotide-binding</keyword>
<keyword evidence="2 12" id="KW-0723">Serine/threonine-protein kinase</keyword>
<dbReference type="InterPro" id="IPR008271">
    <property type="entry name" value="Ser/Thr_kinase_AS"/>
</dbReference>
<accession>A0A2I4DT06</accession>
<dbReference type="InterPro" id="IPR017441">
    <property type="entry name" value="Protein_kinase_ATP_BS"/>
</dbReference>
<dbReference type="FunFam" id="1.10.510.10:FF:000537">
    <property type="entry name" value="Putative receptor-like protein kinase"/>
    <property type="match status" value="1"/>
</dbReference>
<dbReference type="OrthoDB" id="4062651at2759"/>
<dbReference type="InterPro" id="IPR001245">
    <property type="entry name" value="Ser-Thr/Tyr_kinase_cat_dom"/>
</dbReference>
<evidence type="ECO:0000256" key="4">
    <source>
        <dbReference type="ARBA" id="ARBA00022692"/>
    </source>
</evidence>
<evidence type="ECO:0000256" key="10">
    <source>
        <dbReference type="ARBA" id="ARBA00023136"/>
    </source>
</evidence>
<evidence type="ECO:0000256" key="1">
    <source>
        <dbReference type="ARBA" id="ARBA00004479"/>
    </source>
</evidence>
<dbReference type="AlphaFoldDB" id="A0A2I4DT06"/>
<keyword evidence="5" id="KW-0732">Signal</keyword>
<feature type="region of interest" description="Disordered" evidence="13">
    <location>
        <begin position="445"/>
        <end position="485"/>
    </location>
</feature>
<dbReference type="GO" id="GO:0004674">
    <property type="term" value="F:protein serine/threonine kinase activity"/>
    <property type="evidence" value="ECO:0007669"/>
    <property type="project" value="UniProtKB-KW"/>
</dbReference>
<evidence type="ECO:0000313" key="15">
    <source>
        <dbReference type="Proteomes" id="UP000235220"/>
    </source>
</evidence>
<keyword evidence="3" id="KW-0808">Transferase</keyword>
<dbReference type="Pfam" id="PF07714">
    <property type="entry name" value="PK_Tyr_Ser-Thr"/>
    <property type="match status" value="1"/>
</dbReference>
<proteinExistence type="inferred from homology"/>
<dbReference type="Gene3D" id="3.30.200.20">
    <property type="entry name" value="Phosphorylase Kinase, domain 1"/>
    <property type="match status" value="1"/>
</dbReference>
<feature type="compositionally biased region" description="Low complexity" evidence="13">
    <location>
        <begin position="452"/>
        <end position="462"/>
    </location>
</feature>
<evidence type="ECO:0000256" key="9">
    <source>
        <dbReference type="ARBA" id="ARBA00022989"/>
    </source>
</evidence>
<dbReference type="SMART" id="SM00220">
    <property type="entry name" value="S_TKc"/>
    <property type="match status" value="1"/>
</dbReference>
<dbReference type="Proteomes" id="UP000235220">
    <property type="component" value="Chromosome 11"/>
</dbReference>
<feature type="transmembrane region" description="Helical" evidence="14">
    <location>
        <begin position="52"/>
        <end position="76"/>
    </location>
</feature>
<evidence type="ECO:0000256" key="13">
    <source>
        <dbReference type="SAM" id="MobiDB-lite"/>
    </source>
</evidence>
<evidence type="ECO:0000256" key="8">
    <source>
        <dbReference type="ARBA" id="ARBA00022840"/>
    </source>
</evidence>
<dbReference type="PROSITE" id="PS00108">
    <property type="entry name" value="PROTEIN_KINASE_ST"/>
    <property type="match status" value="1"/>
</dbReference>
<keyword evidence="10 14" id="KW-0472">Membrane</keyword>
<dbReference type="KEGG" id="jre:108983170"/>
<evidence type="ECO:0000256" key="11">
    <source>
        <dbReference type="ARBA" id="ARBA00023180"/>
    </source>
</evidence>